<keyword evidence="3" id="KW-1185">Reference proteome</keyword>
<reference evidence="3" key="1">
    <citation type="submission" date="2016-10" db="EMBL/GenBank/DDBJ databases">
        <authorList>
            <person name="Varghese N."/>
            <person name="Submissions S."/>
        </authorList>
    </citation>
    <scope>NUCLEOTIDE SEQUENCE [LARGE SCALE GENOMIC DNA]</scope>
    <source>
        <strain evidence="3">B48,IBRC-M 10115,DSM 25386,CECT 8001</strain>
    </source>
</reference>
<name>A0A1H8EVH6_9BACI</name>
<dbReference type="EMBL" id="FOBW01000010">
    <property type="protein sequence ID" value="SEN23400.1"/>
    <property type="molecule type" value="Genomic_DNA"/>
</dbReference>
<organism evidence="2 3">
    <name type="scientific">Mesobacillus persicus</name>
    <dbReference type="NCBI Taxonomy" id="930146"/>
    <lineage>
        <taxon>Bacteria</taxon>
        <taxon>Bacillati</taxon>
        <taxon>Bacillota</taxon>
        <taxon>Bacilli</taxon>
        <taxon>Bacillales</taxon>
        <taxon>Bacillaceae</taxon>
        <taxon>Mesobacillus</taxon>
    </lineage>
</organism>
<feature type="transmembrane region" description="Helical" evidence="1">
    <location>
        <begin position="6"/>
        <end position="26"/>
    </location>
</feature>
<sequence length="87" mass="10679">MLKWVLIALIPIVLLLVIEELVQFFWKRYINGPREKKEGKLKDRLVSSYQNLRASIRESKWMNMFLKSKFVTFLKRYRKILRIRRGH</sequence>
<evidence type="ECO:0000256" key="1">
    <source>
        <dbReference type="SAM" id="Phobius"/>
    </source>
</evidence>
<dbReference type="Proteomes" id="UP000198553">
    <property type="component" value="Unassembled WGS sequence"/>
</dbReference>
<keyword evidence="1" id="KW-0472">Membrane</keyword>
<keyword evidence="1" id="KW-0812">Transmembrane</keyword>
<protein>
    <submittedName>
        <fullName evidence="2">Uncharacterized protein</fullName>
    </submittedName>
</protein>
<keyword evidence="1" id="KW-1133">Transmembrane helix</keyword>
<proteinExistence type="predicted"/>
<evidence type="ECO:0000313" key="2">
    <source>
        <dbReference type="EMBL" id="SEN23400.1"/>
    </source>
</evidence>
<accession>A0A1H8EVH6</accession>
<gene>
    <name evidence="2" type="ORF">SAMN05192533_110118</name>
</gene>
<evidence type="ECO:0000313" key="3">
    <source>
        <dbReference type="Proteomes" id="UP000198553"/>
    </source>
</evidence>
<dbReference type="AlphaFoldDB" id="A0A1H8EVH6"/>